<dbReference type="AlphaFoldDB" id="A0A1X7TJ72"/>
<evidence type="ECO:0000256" key="2">
    <source>
        <dbReference type="SAM" id="MobiDB-lite"/>
    </source>
</evidence>
<protein>
    <submittedName>
        <fullName evidence="3">Uncharacterized protein</fullName>
    </submittedName>
</protein>
<organism evidence="3">
    <name type="scientific">Amphimedon queenslandica</name>
    <name type="common">Sponge</name>
    <dbReference type="NCBI Taxonomy" id="400682"/>
    <lineage>
        <taxon>Eukaryota</taxon>
        <taxon>Metazoa</taxon>
        <taxon>Porifera</taxon>
        <taxon>Demospongiae</taxon>
        <taxon>Heteroscleromorpha</taxon>
        <taxon>Haplosclerida</taxon>
        <taxon>Niphatidae</taxon>
        <taxon>Amphimedon</taxon>
    </lineage>
</organism>
<evidence type="ECO:0000313" key="3">
    <source>
        <dbReference type="EnsemblMetazoa" id="Aqu2.1.14605_001"/>
    </source>
</evidence>
<sequence length="423" mass="48186">MGNNLFGAAVPGRYGDEQESAGIRGGPSEAAVATSVSHKSTYEFKQFVVNEFFKSSNAIGDKFTEFMNLRDIEFAKLEEEVKKLRHLEEENKQAKDNSEDVIVRLSCELQSRKQLIEEQAKKLESYEKNEIALKKELEAKNEEILKLNKLIDPMRQLRRRGHCIQSGDTTHEDVARDYMQLFVQRNSLESIRKKEAGQRASELKKILEIAYSACKNHVIEIAKNELAMLFKPPVRVLTELERKNEDIYLPWQSRQEALSLLLSNSKIRNQCVPDDLTDEVIKELSKQCEYHSAGMHTVLKQVAELTWKMVNLSPPVSLGYLPFSEDLDLYDVTDVKDLLGAEEKYKVEYRRPILFFGSSGIVGSKGSIAIYPFAEHSKLDGAGMLPDDKITSDNTPTFDLSENKEKNESNIGKSMMHNVNKNR</sequence>
<evidence type="ECO:0000256" key="1">
    <source>
        <dbReference type="SAM" id="Coils"/>
    </source>
</evidence>
<feature type="coiled-coil region" evidence="1">
    <location>
        <begin position="74"/>
        <end position="150"/>
    </location>
</feature>
<dbReference type="InParanoid" id="A0A1X7TJ72"/>
<reference evidence="3" key="1">
    <citation type="submission" date="2017-05" db="UniProtKB">
        <authorList>
            <consortium name="EnsemblMetazoa"/>
        </authorList>
    </citation>
    <scope>IDENTIFICATION</scope>
</reference>
<name>A0A1X7TJ72_AMPQE</name>
<dbReference type="EnsemblMetazoa" id="Aqu2.1.14605_001">
    <property type="protein sequence ID" value="Aqu2.1.14605_001"/>
    <property type="gene ID" value="Aqu2.1.14605"/>
</dbReference>
<accession>A0A1X7TJ72</accession>
<keyword evidence="1" id="KW-0175">Coiled coil</keyword>
<proteinExistence type="predicted"/>
<feature type="compositionally biased region" description="Polar residues" evidence="2">
    <location>
        <begin position="409"/>
        <end position="423"/>
    </location>
</feature>
<feature type="region of interest" description="Disordered" evidence="2">
    <location>
        <begin position="388"/>
        <end position="423"/>
    </location>
</feature>